<proteinExistence type="predicted"/>
<dbReference type="SUPFAM" id="SSF103025">
    <property type="entry name" value="Folate-binding domain"/>
    <property type="match status" value="1"/>
</dbReference>
<feature type="domain" description="CAF17 C-terminal" evidence="4">
    <location>
        <begin position="225"/>
        <end position="289"/>
    </location>
</feature>
<accession>A0A8K0F4I6</accession>
<dbReference type="GO" id="GO:0005759">
    <property type="term" value="C:mitochondrial matrix"/>
    <property type="evidence" value="ECO:0007669"/>
    <property type="project" value="TreeGrafter"/>
</dbReference>
<dbReference type="GO" id="GO:0016226">
    <property type="term" value="P:iron-sulfur cluster assembly"/>
    <property type="evidence" value="ECO:0007669"/>
    <property type="project" value="TreeGrafter"/>
</dbReference>
<dbReference type="OrthoDB" id="191995at2759"/>
<evidence type="ECO:0000256" key="1">
    <source>
        <dbReference type="ARBA" id="ARBA00004173"/>
    </source>
</evidence>
<dbReference type="Pfam" id="PF25455">
    <property type="entry name" value="Beta-barrel_CAF17_C"/>
    <property type="match status" value="1"/>
</dbReference>
<evidence type="ECO:0000313" key="5">
    <source>
        <dbReference type="EMBL" id="KAF0852677.1"/>
    </source>
</evidence>
<dbReference type="InterPro" id="IPR027266">
    <property type="entry name" value="TrmE/GcvT-like"/>
</dbReference>
<evidence type="ECO:0000313" key="6">
    <source>
        <dbReference type="Proteomes" id="UP000799049"/>
    </source>
</evidence>
<evidence type="ECO:0000259" key="4">
    <source>
        <dbReference type="Pfam" id="PF25455"/>
    </source>
</evidence>
<dbReference type="Proteomes" id="UP000799049">
    <property type="component" value="Unassembled WGS sequence"/>
</dbReference>
<name>A0A8K0F4I6_ANDGO</name>
<gene>
    <name evidence="5" type="ORF">ANDGO_05675</name>
</gene>
<keyword evidence="2" id="KW-0809">Transit peptide</keyword>
<evidence type="ECO:0000256" key="2">
    <source>
        <dbReference type="ARBA" id="ARBA00022946"/>
    </source>
</evidence>
<dbReference type="Gene3D" id="3.30.1360.120">
    <property type="entry name" value="Probable tRNA modification gtpase trme, domain 1"/>
    <property type="match status" value="2"/>
</dbReference>
<dbReference type="EMBL" id="VRVR01000021">
    <property type="protein sequence ID" value="KAF0852677.1"/>
    <property type="molecule type" value="Genomic_DNA"/>
</dbReference>
<evidence type="ECO:0000256" key="3">
    <source>
        <dbReference type="ARBA" id="ARBA00023128"/>
    </source>
</evidence>
<organism evidence="5 6">
    <name type="scientific">Andalucia godoyi</name>
    <name type="common">Flagellate</name>
    <dbReference type="NCBI Taxonomy" id="505711"/>
    <lineage>
        <taxon>Eukaryota</taxon>
        <taxon>Discoba</taxon>
        <taxon>Jakobida</taxon>
        <taxon>Andalucina</taxon>
        <taxon>Andaluciidae</taxon>
        <taxon>Andalucia</taxon>
    </lineage>
</organism>
<comment type="caution">
    <text evidence="5">The sequence shown here is derived from an EMBL/GenBank/DDBJ whole genome shotgun (WGS) entry which is preliminary data.</text>
</comment>
<dbReference type="PANTHER" id="PTHR22602:SF0">
    <property type="entry name" value="TRANSFERASE CAF17, MITOCHONDRIAL-RELATED"/>
    <property type="match status" value="1"/>
</dbReference>
<reference evidence="5" key="1">
    <citation type="submission" date="2019-09" db="EMBL/GenBank/DDBJ databases">
        <title>The Mitochondrial Proteome of the Jakobid, Andalucia godoyi, a Protist With the Most Gene-Rich and Bacteria-Like Mitochondrial Genome.</title>
        <authorList>
            <person name="Gray M.W."/>
            <person name="Burger G."/>
            <person name="Derelle R."/>
            <person name="Klimes V."/>
            <person name="Leger M."/>
            <person name="Sarrasin M."/>
            <person name="Vlcek C."/>
            <person name="Roger A.J."/>
            <person name="Elias M."/>
            <person name="Lang B.F."/>
        </authorList>
    </citation>
    <scope>NUCLEOTIDE SEQUENCE</scope>
    <source>
        <strain evidence="5">And28</strain>
    </source>
</reference>
<keyword evidence="6" id="KW-1185">Reference proteome</keyword>
<comment type="subcellular location">
    <subcellularLocation>
        <location evidence="1">Mitochondrion</location>
    </subcellularLocation>
</comment>
<sequence>MQRLVNRSIVRVRGADRMRFLQSLLTQDVMPLDSEPLKPVASCFLSAKGRVLCDMLLFNSSSIASNLSSLPAFSAAKPTLDDVGDAVLIDHDAAISDRLVRALSMYRLKSQVQIDVLPSTKYGVFALFDRNDHADNDAMGNDPRLRRLGSRYIAPTSCVAIEARENSYDQHRLGLGVPEGFADLQWDVHTPLEANMDLLHAVSFNKGCYIGQELTARTHYTGVIRKRLFSIQIDPQSLGFIGNQGLEPTTMVGADVVRISDDKKIGSLRSLYGHRGMALLRIEPVLTDPVPAAFGIRIPRDSRPAITIPIHRVIWPDWIPKPDLSSLES</sequence>
<keyword evidence="3" id="KW-0496">Mitochondrion</keyword>
<protein>
    <submittedName>
        <fullName evidence="5">Mitochondrial iron-sulfur cluster biosynthesis Iba57 (Caf17)</fullName>
    </submittedName>
</protein>
<dbReference type="AlphaFoldDB" id="A0A8K0F4I6"/>
<dbReference type="InterPro" id="IPR057460">
    <property type="entry name" value="CAF17_C"/>
</dbReference>
<dbReference type="InterPro" id="IPR017703">
    <property type="entry name" value="YgfZ/GCV_T_CS"/>
</dbReference>
<dbReference type="NCBIfam" id="TIGR03317">
    <property type="entry name" value="ygfZ_signature"/>
    <property type="match status" value="1"/>
</dbReference>
<dbReference type="PANTHER" id="PTHR22602">
    <property type="entry name" value="TRANSFERASE CAF17, MITOCHONDRIAL-RELATED"/>
    <property type="match status" value="1"/>
</dbReference>
<dbReference type="InterPro" id="IPR045179">
    <property type="entry name" value="YgfZ/GcvT"/>
</dbReference>